<evidence type="ECO:0000256" key="1">
    <source>
        <dbReference type="SAM" id="MobiDB-lite"/>
    </source>
</evidence>
<evidence type="ECO:0000313" key="3">
    <source>
        <dbReference type="Proteomes" id="UP000799441"/>
    </source>
</evidence>
<name>A0A9P4QAZ1_9PEZI</name>
<gene>
    <name evidence="2" type="ORF">K431DRAFT_42552</name>
</gene>
<proteinExistence type="predicted"/>
<sequence length="262" mass="29177">MRLRSFDRPRSHRTVSPPLCCNEVKIAAPLNRHPPPSRSSSASLSLLCSLLSSDDAHLFTQSRITAFVLSQQHVQPDALRIPLRQCTPLLAPLPSWELLGERVPSRYSMLPCYHATMLPRPLASGQGCRMPCGSATLPQGSERGREREREGEGGGRGGNAQYLVLGTSLVFCGDNLLRHLRRRRALLYLSLSLSLSPSLLQQRYIRLALVCMGPRYITSMGPTLSPPHLVSKRGSLAWASFICYHYYICHCLPLFRTSSHAF</sequence>
<feature type="region of interest" description="Disordered" evidence="1">
    <location>
        <begin position="133"/>
        <end position="156"/>
    </location>
</feature>
<evidence type="ECO:0000313" key="2">
    <source>
        <dbReference type="EMBL" id="KAF2722650.1"/>
    </source>
</evidence>
<reference evidence="2" key="1">
    <citation type="journal article" date="2020" name="Stud. Mycol.">
        <title>101 Dothideomycetes genomes: a test case for predicting lifestyles and emergence of pathogens.</title>
        <authorList>
            <person name="Haridas S."/>
            <person name="Albert R."/>
            <person name="Binder M."/>
            <person name="Bloem J."/>
            <person name="Labutti K."/>
            <person name="Salamov A."/>
            <person name="Andreopoulos B."/>
            <person name="Baker S."/>
            <person name="Barry K."/>
            <person name="Bills G."/>
            <person name="Bluhm B."/>
            <person name="Cannon C."/>
            <person name="Castanera R."/>
            <person name="Culley D."/>
            <person name="Daum C."/>
            <person name="Ezra D."/>
            <person name="Gonzalez J."/>
            <person name="Henrissat B."/>
            <person name="Kuo A."/>
            <person name="Liang C."/>
            <person name="Lipzen A."/>
            <person name="Lutzoni F."/>
            <person name="Magnuson J."/>
            <person name="Mondo S."/>
            <person name="Nolan M."/>
            <person name="Ohm R."/>
            <person name="Pangilinan J."/>
            <person name="Park H.-J."/>
            <person name="Ramirez L."/>
            <person name="Alfaro M."/>
            <person name="Sun H."/>
            <person name="Tritt A."/>
            <person name="Yoshinaga Y."/>
            <person name="Zwiers L.-H."/>
            <person name="Turgeon B."/>
            <person name="Goodwin S."/>
            <person name="Spatafora J."/>
            <person name="Crous P."/>
            <person name="Grigoriev I."/>
        </authorList>
    </citation>
    <scope>NUCLEOTIDE SEQUENCE</scope>
    <source>
        <strain evidence="2">CBS 116435</strain>
    </source>
</reference>
<feature type="compositionally biased region" description="Basic and acidic residues" evidence="1">
    <location>
        <begin position="142"/>
        <end position="153"/>
    </location>
</feature>
<dbReference type="AlphaFoldDB" id="A0A9P4QAZ1"/>
<dbReference type="EMBL" id="MU003781">
    <property type="protein sequence ID" value="KAF2722650.1"/>
    <property type="molecule type" value="Genomic_DNA"/>
</dbReference>
<comment type="caution">
    <text evidence="2">The sequence shown here is derived from an EMBL/GenBank/DDBJ whole genome shotgun (WGS) entry which is preliminary data.</text>
</comment>
<organism evidence="2 3">
    <name type="scientific">Polychaeton citri CBS 116435</name>
    <dbReference type="NCBI Taxonomy" id="1314669"/>
    <lineage>
        <taxon>Eukaryota</taxon>
        <taxon>Fungi</taxon>
        <taxon>Dikarya</taxon>
        <taxon>Ascomycota</taxon>
        <taxon>Pezizomycotina</taxon>
        <taxon>Dothideomycetes</taxon>
        <taxon>Dothideomycetidae</taxon>
        <taxon>Capnodiales</taxon>
        <taxon>Capnodiaceae</taxon>
        <taxon>Polychaeton</taxon>
    </lineage>
</organism>
<accession>A0A9P4QAZ1</accession>
<protein>
    <submittedName>
        <fullName evidence="2">Uncharacterized protein</fullName>
    </submittedName>
</protein>
<keyword evidence="3" id="KW-1185">Reference proteome</keyword>
<dbReference type="Proteomes" id="UP000799441">
    <property type="component" value="Unassembled WGS sequence"/>
</dbReference>